<name>A0A9D4DE51_DREPO</name>
<comment type="caution">
    <text evidence="1">The sequence shown here is derived from an EMBL/GenBank/DDBJ whole genome shotgun (WGS) entry which is preliminary data.</text>
</comment>
<dbReference type="EMBL" id="JAIWYP010000010">
    <property type="protein sequence ID" value="KAH3747246.1"/>
    <property type="molecule type" value="Genomic_DNA"/>
</dbReference>
<protein>
    <submittedName>
        <fullName evidence="1">Uncharacterized protein</fullName>
    </submittedName>
</protein>
<dbReference type="AlphaFoldDB" id="A0A9D4DE51"/>
<sequence length="415" mass="47576">MATYDGDNTMATYDGDNTMATYDDNKATVRQYDGDTVEAWPHLNALHFNPRGIRSLFTGHRCVFTTTLCADLSSRPGVYSVRVWWSFYDGWTYSARVWWSFGVCEGVFIVVCQTGTLTKTAPPPPPWRPYIFKTNHFTKFHDDWAKNETNVLTEFHENWAKHVTSRKNAPPSGRPCFSPIWTIFELAREINVLTNFHDDWAKIVTSSVYKETCPAHRRPCFSTNRNLFDLNQHIIKTNILTNFEIDRDFIGTKLLTKVFTNKCGWTDSNGKKPVTKAHLSNQLLLPPRAALGALPYPPMSPPAAPPDNTRHTCNRLYNPTVRPRKHYINFIGTCVLTKKTSPPQDGHVFHQIRRNIKKSLLTWFHFDTTKNVASRVFTRKNTATLAAMLLRVNNDKVNVNVDKERRTKGNHKSSP</sequence>
<gene>
    <name evidence="1" type="ORF">DPMN_181669</name>
</gene>
<proteinExistence type="predicted"/>
<organism evidence="1 2">
    <name type="scientific">Dreissena polymorpha</name>
    <name type="common">Zebra mussel</name>
    <name type="synonym">Mytilus polymorpha</name>
    <dbReference type="NCBI Taxonomy" id="45954"/>
    <lineage>
        <taxon>Eukaryota</taxon>
        <taxon>Metazoa</taxon>
        <taxon>Spiralia</taxon>
        <taxon>Lophotrochozoa</taxon>
        <taxon>Mollusca</taxon>
        <taxon>Bivalvia</taxon>
        <taxon>Autobranchia</taxon>
        <taxon>Heteroconchia</taxon>
        <taxon>Euheterodonta</taxon>
        <taxon>Imparidentia</taxon>
        <taxon>Neoheterodontei</taxon>
        <taxon>Myida</taxon>
        <taxon>Dreissenoidea</taxon>
        <taxon>Dreissenidae</taxon>
        <taxon>Dreissena</taxon>
    </lineage>
</organism>
<dbReference type="Proteomes" id="UP000828390">
    <property type="component" value="Unassembled WGS sequence"/>
</dbReference>
<reference evidence="1" key="1">
    <citation type="journal article" date="2019" name="bioRxiv">
        <title>The Genome of the Zebra Mussel, Dreissena polymorpha: A Resource for Invasive Species Research.</title>
        <authorList>
            <person name="McCartney M.A."/>
            <person name="Auch B."/>
            <person name="Kono T."/>
            <person name="Mallez S."/>
            <person name="Zhang Y."/>
            <person name="Obille A."/>
            <person name="Becker A."/>
            <person name="Abrahante J.E."/>
            <person name="Garbe J."/>
            <person name="Badalamenti J.P."/>
            <person name="Herman A."/>
            <person name="Mangelson H."/>
            <person name="Liachko I."/>
            <person name="Sullivan S."/>
            <person name="Sone E.D."/>
            <person name="Koren S."/>
            <person name="Silverstein K.A.T."/>
            <person name="Beckman K.B."/>
            <person name="Gohl D.M."/>
        </authorList>
    </citation>
    <scope>NUCLEOTIDE SEQUENCE</scope>
    <source>
        <strain evidence="1">Duluth1</strain>
        <tissue evidence="1">Whole animal</tissue>
    </source>
</reference>
<keyword evidence="2" id="KW-1185">Reference proteome</keyword>
<accession>A0A9D4DE51</accession>
<evidence type="ECO:0000313" key="2">
    <source>
        <dbReference type="Proteomes" id="UP000828390"/>
    </source>
</evidence>
<reference evidence="1" key="2">
    <citation type="submission" date="2020-11" db="EMBL/GenBank/DDBJ databases">
        <authorList>
            <person name="McCartney M.A."/>
            <person name="Auch B."/>
            <person name="Kono T."/>
            <person name="Mallez S."/>
            <person name="Becker A."/>
            <person name="Gohl D.M."/>
            <person name="Silverstein K.A.T."/>
            <person name="Koren S."/>
            <person name="Bechman K.B."/>
            <person name="Herman A."/>
            <person name="Abrahante J.E."/>
            <person name="Garbe J."/>
        </authorList>
    </citation>
    <scope>NUCLEOTIDE SEQUENCE</scope>
    <source>
        <strain evidence="1">Duluth1</strain>
        <tissue evidence="1">Whole animal</tissue>
    </source>
</reference>
<evidence type="ECO:0000313" key="1">
    <source>
        <dbReference type="EMBL" id="KAH3747246.1"/>
    </source>
</evidence>